<dbReference type="PANTHER" id="PTHR43213">
    <property type="entry name" value="BIFUNCTIONAL DTTP/UTP PYROPHOSPHATASE/METHYLTRANSFERASE PROTEIN-RELATED"/>
    <property type="match status" value="1"/>
</dbReference>
<feature type="site" description="Important for substrate specificity" evidence="4">
    <location>
        <position position="151"/>
    </location>
</feature>
<organism evidence="5 6">
    <name type="scientific">Neptunicoccus cionae</name>
    <dbReference type="NCBI Taxonomy" id="2035344"/>
    <lineage>
        <taxon>Bacteria</taxon>
        <taxon>Pseudomonadati</taxon>
        <taxon>Pseudomonadota</taxon>
        <taxon>Alphaproteobacteria</taxon>
        <taxon>Rhodobacterales</taxon>
        <taxon>Paracoccaceae</taxon>
        <taxon>Neptunicoccus</taxon>
    </lineage>
</organism>
<dbReference type="GO" id="GO:0005737">
    <property type="term" value="C:cytoplasm"/>
    <property type="evidence" value="ECO:0007669"/>
    <property type="project" value="UniProtKB-SubCell"/>
</dbReference>
<comment type="cofactor">
    <cofactor evidence="1 4">
        <name>a divalent metal cation</name>
        <dbReference type="ChEBI" id="CHEBI:60240"/>
    </cofactor>
</comment>
<evidence type="ECO:0000313" key="6">
    <source>
        <dbReference type="Proteomes" id="UP000628017"/>
    </source>
</evidence>
<evidence type="ECO:0000256" key="1">
    <source>
        <dbReference type="ARBA" id="ARBA00001968"/>
    </source>
</evidence>
<comment type="caution">
    <text evidence="5">The sequence shown here is derived from an EMBL/GenBank/DDBJ whole genome shotgun (WGS) entry which is preliminary data.</text>
</comment>
<feature type="site" description="Important for substrate specificity" evidence="4">
    <location>
        <position position="11"/>
    </location>
</feature>
<dbReference type="InterPro" id="IPR003697">
    <property type="entry name" value="Maf-like"/>
</dbReference>
<keyword evidence="3 4" id="KW-0546">Nucleotide metabolism</keyword>
<feature type="site" description="Important for substrate specificity" evidence="4">
    <location>
        <position position="69"/>
    </location>
</feature>
<keyword evidence="4" id="KW-0963">Cytoplasm</keyword>
<evidence type="ECO:0000256" key="2">
    <source>
        <dbReference type="ARBA" id="ARBA00022801"/>
    </source>
</evidence>
<gene>
    <name evidence="5" type="ORF">GCM10011498_33920</name>
</gene>
<dbReference type="GO" id="GO:0047429">
    <property type="term" value="F:nucleoside triphosphate diphosphatase activity"/>
    <property type="evidence" value="ECO:0007669"/>
    <property type="project" value="UniProtKB-EC"/>
</dbReference>
<dbReference type="PANTHER" id="PTHR43213:SF5">
    <property type="entry name" value="BIFUNCTIONAL DTTP_UTP PYROPHOSPHATASE_METHYLTRANSFERASE PROTEIN-RELATED"/>
    <property type="match status" value="1"/>
</dbReference>
<dbReference type="HAMAP" id="MF_00528">
    <property type="entry name" value="Maf"/>
    <property type="match status" value="1"/>
</dbReference>
<sequence length="186" mass="20197">MRLILGSASPRRLDLLAQISIAPAEVRPADIDETPLKDEAPRAYVRRLAVAKAEAITLQDGEVVLCADTTVALGRRIMEKPRDRAEAEKFLSLLSGRRHQVITGVAVRSNDRQIHRAVMTRVSFKRISESEMTAYLDSDEWQGKAGGYGIQGRAAALIPAINGSYSNVVGLPLAETAAMLSGFGIR</sequence>
<dbReference type="GO" id="GO:0009117">
    <property type="term" value="P:nucleotide metabolic process"/>
    <property type="evidence" value="ECO:0007669"/>
    <property type="project" value="UniProtKB-KW"/>
</dbReference>
<dbReference type="Pfam" id="PF02545">
    <property type="entry name" value="Maf"/>
    <property type="match status" value="1"/>
</dbReference>
<name>A0A916R318_9RHOB</name>
<dbReference type="Gene3D" id="3.90.950.10">
    <property type="match status" value="1"/>
</dbReference>
<feature type="active site" description="Proton acceptor" evidence="4">
    <location>
        <position position="68"/>
    </location>
</feature>
<dbReference type="RefSeq" id="WP_188678166.1">
    <property type="nucleotide sequence ID" value="NZ_BMKA01000007.1"/>
</dbReference>
<dbReference type="InterPro" id="IPR029001">
    <property type="entry name" value="ITPase-like_fam"/>
</dbReference>
<comment type="catalytic activity">
    <reaction evidence="4">
        <text>UTP + H2O = UMP + diphosphate + H(+)</text>
        <dbReference type="Rhea" id="RHEA:29395"/>
        <dbReference type="ChEBI" id="CHEBI:15377"/>
        <dbReference type="ChEBI" id="CHEBI:15378"/>
        <dbReference type="ChEBI" id="CHEBI:33019"/>
        <dbReference type="ChEBI" id="CHEBI:46398"/>
        <dbReference type="ChEBI" id="CHEBI:57865"/>
        <dbReference type="EC" id="3.6.1.9"/>
    </reaction>
</comment>
<dbReference type="NCBIfam" id="TIGR00172">
    <property type="entry name" value="maf"/>
    <property type="match status" value="1"/>
</dbReference>
<dbReference type="AlphaFoldDB" id="A0A916R318"/>
<evidence type="ECO:0000256" key="3">
    <source>
        <dbReference type="ARBA" id="ARBA00023080"/>
    </source>
</evidence>
<comment type="subcellular location">
    <subcellularLocation>
        <location evidence="4">Cytoplasm</location>
    </subcellularLocation>
</comment>
<dbReference type="Proteomes" id="UP000628017">
    <property type="component" value="Unassembled WGS sequence"/>
</dbReference>
<comment type="similarity">
    <text evidence="4">Belongs to the Maf family. YhdE subfamily.</text>
</comment>
<dbReference type="SUPFAM" id="SSF52972">
    <property type="entry name" value="ITPase-like"/>
    <property type="match status" value="1"/>
</dbReference>
<keyword evidence="6" id="KW-1185">Reference proteome</keyword>
<dbReference type="EMBL" id="BMKA01000007">
    <property type="protein sequence ID" value="GGA30002.1"/>
    <property type="molecule type" value="Genomic_DNA"/>
</dbReference>
<proteinExistence type="inferred from homology"/>
<comment type="caution">
    <text evidence="4">Lacks conserved residue(s) required for the propagation of feature annotation.</text>
</comment>
<dbReference type="CDD" id="cd00555">
    <property type="entry name" value="Maf"/>
    <property type="match status" value="1"/>
</dbReference>
<accession>A0A916R318</accession>
<comment type="catalytic activity">
    <reaction evidence="4">
        <text>dTTP + H2O = dTMP + diphosphate + H(+)</text>
        <dbReference type="Rhea" id="RHEA:28534"/>
        <dbReference type="ChEBI" id="CHEBI:15377"/>
        <dbReference type="ChEBI" id="CHEBI:15378"/>
        <dbReference type="ChEBI" id="CHEBI:33019"/>
        <dbReference type="ChEBI" id="CHEBI:37568"/>
        <dbReference type="ChEBI" id="CHEBI:63528"/>
        <dbReference type="EC" id="3.6.1.9"/>
    </reaction>
</comment>
<dbReference type="EC" id="3.6.1.9" evidence="4"/>
<reference evidence="5" key="1">
    <citation type="journal article" date="2014" name="Int. J. Syst. Evol. Microbiol.">
        <title>Complete genome sequence of Corynebacterium casei LMG S-19264T (=DSM 44701T), isolated from a smear-ripened cheese.</title>
        <authorList>
            <consortium name="US DOE Joint Genome Institute (JGI-PGF)"/>
            <person name="Walter F."/>
            <person name="Albersmeier A."/>
            <person name="Kalinowski J."/>
            <person name="Ruckert C."/>
        </authorList>
    </citation>
    <scope>NUCLEOTIDE SEQUENCE</scope>
    <source>
        <strain evidence="5">CGMCC 1.15880</strain>
    </source>
</reference>
<comment type="function">
    <text evidence="4">Nucleoside triphosphate pyrophosphatase that hydrolyzes dTTP and UTP. May have a dual role in cell division arrest and in preventing the incorporation of modified nucleotides into cellular nucleic acids.</text>
</comment>
<keyword evidence="2 4" id="KW-0378">Hydrolase</keyword>
<dbReference type="PIRSF" id="PIRSF006305">
    <property type="entry name" value="Maf"/>
    <property type="match status" value="1"/>
</dbReference>
<evidence type="ECO:0000313" key="5">
    <source>
        <dbReference type="EMBL" id="GGA30002.1"/>
    </source>
</evidence>
<protein>
    <recommendedName>
        <fullName evidence="4">dTTP/UTP pyrophosphatase</fullName>
        <shortName evidence="4">dTTPase/UTPase</shortName>
        <ecNumber evidence="4">3.6.1.9</ecNumber>
    </recommendedName>
    <alternativeName>
        <fullName evidence="4">Nucleoside triphosphate pyrophosphatase</fullName>
    </alternativeName>
    <alternativeName>
        <fullName evidence="4">Nucleotide pyrophosphatase</fullName>
        <shortName evidence="4">Nucleotide PPase</shortName>
    </alternativeName>
</protein>
<evidence type="ECO:0000256" key="4">
    <source>
        <dbReference type="HAMAP-Rule" id="MF_00528"/>
    </source>
</evidence>
<reference evidence="5" key="2">
    <citation type="submission" date="2020-09" db="EMBL/GenBank/DDBJ databases">
        <authorList>
            <person name="Sun Q."/>
            <person name="Zhou Y."/>
        </authorList>
    </citation>
    <scope>NUCLEOTIDE SEQUENCE</scope>
    <source>
        <strain evidence="5">CGMCC 1.15880</strain>
    </source>
</reference>